<dbReference type="AlphaFoldDB" id="A0A841I0V8"/>
<dbReference type="GO" id="GO:0008932">
    <property type="term" value="F:lytic endotransglycosylase activity"/>
    <property type="evidence" value="ECO:0007669"/>
    <property type="project" value="UniProtKB-UniRule"/>
</dbReference>
<accession>A0A841I0V8</accession>
<feature type="site" description="Important for catalytic activity" evidence="7">
    <location>
        <position position="211"/>
    </location>
</feature>
<dbReference type="Gene3D" id="3.30.1490.480">
    <property type="entry name" value="Endolytic murein transglycosylase"/>
    <property type="match status" value="2"/>
</dbReference>
<dbReference type="HAMAP" id="MF_02065">
    <property type="entry name" value="MltG"/>
    <property type="match status" value="1"/>
</dbReference>
<dbReference type="PANTHER" id="PTHR30518">
    <property type="entry name" value="ENDOLYTIC MUREIN TRANSGLYCOSYLASE"/>
    <property type="match status" value="1"/>
</dbReference>
<evidence type="ECO:0000256" key="4">
    <source>
        <dbReference type="ARBA" id="ARBA00023136"/>
    </source>
</evidence>
<dbReference type="GO" id="GO:0071555">
    <property type="term" value="P:cell wall organization"/>
    <property type="evidence" value="ECO:0007669"/>
    <property type="project" value="UniProtKB-KW"/>
</dbReference>
<dbReference type="RefSeq" id="WP_183988174.1">
    <property type="nucleotide sequence ID" value="NZ_JACHHG010000011.1"/>
</dbReference>
<evidence type="ECO:0000256" key="3">
    <source>
        <dbReference type="ARBA" id="ARBA00022989"/>
    </source>
</evidence>
<comment type="function">
    <text evidence="7">Functions as a peptidoglycan terminase that cleaves nascent peptidoglycan strands endolytically to terminate their elongation.</text>
</comment>
<dbReference type="Pfam" id="PF02618">
    <property type="entry name" value="YceG"/>
    <property type="match status" value="1"/>
</dbReference>
<dbReference type="GO" id="GO:0005886">
    <property type="term" value="C:plasma membrane"/>
    <property type="evidence" value="ECO:0007669"/>
    <property type="project" value="UniProtKB-UniRule"/>
</dbReference>
<keyword evidence="9" id="KW-1185">Reference proteome</keyword>
<comment type="caution">
    <text evidence="8">The sequence shown here is derived from an EMBL/GenBank/DDBJ whole genome shotgun (WGS) entry which is preliminary data.</text>
</comment>
<protein>
    <recommendedName>
        <fullName evidence="7">Endolytic murein transglycosylase</fullName>
        <ecNumber evidence="7">4.2.2.29</ecNumber>
    </recommendedName>
    <alternativeName>
        <fullName evidence="7">Peptidoglycan lytic transglycosylase</fullName>
    </alternativeName>
    <alternativeName>
        <fullName evidence="7">Peptidoglycan polymerization terminase</fullName>
    </alternativeName>
</protein>
<evidence type="ECO:0000256" key="2">
    <source>
        <dbReference type="ARBA" id="ARBA00022692"/>
    </source>
</evidence>
<dbReference type="Proteomes" id="UP000569951">
    <property type="component" value="Unassembled WGS sequence"/>
</dbReference>
<dbReference type="NCBIfam" id="TIGR00247">
    <property type="entry name" value="endolytic transglycosylase MltG"/>
    <property type="match status" value="1"/>
</dbReference>
<keyword evidence="3 7" id="KW-1133">Transmembrane helix</keyword>
<comment type="similarity">
    <text evidence="7">Belongs to the transglycosylase MltG family.</text>
</comment>
<comment type="catalytic activity">
    <reaction evidence="7">
        <text>a peptidoglycan chain = a peptidoglycan chain with N-acetyl-1,6-anhydromuramyl-[peptide] at the reducing end + a peptidoglycan chain with N-acetylglucosamine at the non-reducing end.</text>
        <dbReference type="EC" id="4.2.2.29"/>
    </reaction>
</comment>
<dbReference type="InterPro" id="IPR003770">
    <property type="entry name" value="MLTG-like"/>
</dbReference>
<gene>
    <name evidence="7" type="primary">mltG</name>
    <name evidence="8" type="ORF">HNR42_002862</name>
</gene>
<organism evidence="8 9">
    <name type="scientific">Deinobacterium chartae</name>
    <dbReference type="NCBI Taxonomy" id="521158"/>
    <lineage>
        <taxon>Bacteria</taxon>
        <taxon>Thermotogati</taxon>
        <taxon>Deinococcota</taxon>
        <taxon>Deinococci</taxon>
        <taxon>Deinococcales</taxon>
        <taxon>Deinococcaceae</taxon>
        <taxon>Deinobacterium</taxon>
    </lineage>
</organism>
<keyword evidence="2 7" id="KW-0812">Transmembrane</keyword>
<evidence type="ECO:0000256" key="6">
    <source>
        <dbReference type="ARBA" id="ARBA00023316"/>
    </source>
</evidence>
<dbReference type="EMBL" id="JACHHG010000011">
    <property type="protein sequence ID" value="MBB6099421.1"/>
    <property type="molecule type" value="Genomic_DNA"/>
</dbReference>
<keyword evidence="6 7" id="KW-0961">Cell wall biogenesis/degradation</keyword>
<name>A0A841I0V8_9DEIO</name>
<evidence type="ECO:0000256" key="1">
    <source>
        <dbReference type="ARBA" id="ARBA00022475"/>
    </source>
</evidence>
<evidence type="ECO:0000256" key="5">
    <source>
        <dbReference type="ARBA" id="ARBA00023239"/>
    </source>
</evidence>
<dbReference type="EC" id="4.2.2.29" evidence="7"/>
<keyword evidence="4 7" id="KW-0472">Membrane</keyword>
<dbReference type="PANTHER" id="PTHR30518:SF2">
    <property type="entry name" value="ENDOLYTIC MUREIN TRANSGLYCOSYLASE"/>
    <property type="match status" value="1"/>
</dbReference>
<evidence type="ECO:0000256" key="7">
    <source>
        <dbReference type="HAMAP-Rule" id="MF_02065"/>
    </source>
</evidence>
<proteinExistence type="inferred from homology"/>
<sequence length="329" mass="35695">MKKFLGFLLALIVLVAVLVGAGAYYLNTPAGGGATTLEVKPGTGLRDIANELEERKVVRSAEALLAALRYRGSAGRIREGLYDLDGQRTTLEVARALEAGGRPRLVRFVIPEGKRMDEIAQIIAGAGLSSEAELRRAFADASLNPHARGNLEGFLFPATYEVSPESSARAIAQILTNRMNEELTPERLAAARKLGLDAYAWVTLASVVQSEAGSDAEMAPIAGIFLNRLDIGMRLQSDPTIAYGLGKRLPELDRRAGDFTKDTPYNTYTRAGLPKGPIGNPGEAALLSVLEARRDINGKRALYFVHGIDGRLHINADFLEHQRDVARYR</sequence>
<evidence type="ECO:0000313" key="8">
    <source>
        <dbReference type="EMBL" id="MBB6099421.1"/>
    </source>
</evidence>
<keyword evidence="5 7" id="KW-0456">Lyase</keyword>
<evidence type="ECO:0000313" key="9">
    <source>
        <dbReference type="Proteomes" id="UP000569951"/>
    </source>
</evidence>
<dbReference type="CDD" id="cd08010">
    <property type="entry name" value="MltG_like"/>
    <property type="match status" value="1"/>
</dbReference>
<reference evidence="8 9" key="1">
    <citation type="submission" date="2020-08" db="EMBL/GenBank/DDBJ databases">
        <title>Genomic Encyclopedia of Type Strains, Phase IV (KMG-IV): sequencing the most valuable type-strain genomes for metagenomic binning, comparative biology and taxonomic classification.</title>
        <authorList>
            <person name="Goeker M."/>
        </authorList>
    </citation>
    <scope>NUCLEOTIDE SEQUENCE [LARGE SCALE GENOMIC DNA]</scope>
    <source>
        <strain evidence="8 9">DSM 21458</strain>
    </source>
</reference>
<dbReference type="GO" id="GO:0009252">
    <property type="term" value="P:peptidoglycan biosynthetic process"/>
    <property type="evidence" value="ECO:0007669"/>
    <property type="project" value="UniProtKB-UniRule"/>
</dbReference>
<keyword evidence="1 7" id="KW-1003">Cell membrane</keyword>